<gene>
    <name evidence="3" type="ordered locus">Hoch_6849</name>
</gene>
<dbReference type="CDD" id="cd05288">
    <property type="entry name" value="PGDH"/>
    <property type="match status" value="1"/>
</dbReference>
<dbReference type="PANTHER" id="PTHR43205">
    <property type="entry name" value="PROSTAGLANDIN REDUCTASE"/>
    <property type="match status" value="1"/>
</dbReference>
<dbReference type="STRING" id="502025.Hoch_6849"/>
<dbReference type="Gene3D" id="3.40.50.720">
    <property type="entry name" value="NAD(P)-binding Rossmann-like Domain"/>
    <property type="match status" value="1"/>
</dbReference>
<dbReference type="InterPro" id="IPR013149">
    <property type="entry name" value="ADH-like_C"/>
</dbReference>
<dbReference type="Gene3D" id="3.90.180.10">
    <property type="entry name" value="Medium-chain alcohol dehydrogenases, catalytic domain"/>
    <property type="match status" value="1"/>
</dbReference>
<dbReference type="KEGG" id="hoh:Hoch_6849"/>
<name>D0LUJ0_HALO1</name>
<evidence type="ECO:0000256" key="1">
    <source>
        <dbReference type="ARBA" id="ARBA00023002"/>
    </source>
</evidence>
<feature type="domain" description="Enoyl reductase (ER)" evidence="2">
    <location>
        <begin position="20"/>
        <end position="333"/>
    </location>
</feature>
<keyword evidence="4" id="KW-1185">Reference proteome</keyword>
<dbReference type="eggNOG" id="COG2130">
    <property type="taxonomic scope" value="Bacteria"/>
</dbReference>
<dbReference type="FunFam" id="3.40.50.720:FF:000121">
    <property type="entry name" value="Prostaglandin reductase 2"/>
    <property type="match status" value="1"/>
</dbReference>
<sequence>MTTRTNQCWRLGGRPSGEISDEDFSWSEEEVPALEDGTLLVRTVYLSLDPTNRIWMSDQDQYMEPVSVGEVMRGMAVGVVEESKHAGFAAGDLVTGLLGWQRYAVSDGTQLEKLPAIPGVPLDAYMGLLSHIGATAYFGLLELGEPKAGETVLVSAAAGAVGSLVGQLAKIQGCRVVGIAGSDEKCAWIKDELGFDAAINYKSEDVGKALDTHCEGGIDVYFDNVGGSILDAALARMNLHGRIPTCGLISTYNASEPPPGPYHYSAIVMKRLRIQGFIVSDYASRFPEAMQKLAGWLGEGKLRYRLDITEGLENAPNALRQMFAGGNIGKSAIKVSDEPAS</sequence>
<dbReference type="PANTHER" id="PTHR43205:SF7">
    <property type="entry name" value="PROSTAGLANDIN REDUCTASE 1"/>
    <property type="match status" value="1"/>
</dbReference>
<dbReference type="HOGENOM" id="CLU_026673_29_2_7"/>
<keyword evidence="1" id="KW-0560">Oxidoreductase</keyword>
<dbReference type="InterPro" id="IPR036291">
    <property type="entry name" value="NAD(P)-bd_dom_sf"/>
</dbReference>
<organism evidence="3 4">
    <name type="scientific">Haliangium ochraceum (strain DSM 14365 / JCM 11303 / SMP-2)</name>
    <dbReference type="NCBI Taxonomy" id="502025"/>
    <lineage>
        <taxon>Bacteria</taxon>
        <taxon>Pseudomonadati</taxon>
        <taxon>Myxococcota</taxon>
        <taxon>Polyangia</taxon>
        <taxon>Haliangiales</taxon>
        <taxon>Kofleriaceae</taxon>
        <taxon>Haliangium</taxon>
    </lineage>
</organism>
<accession>D0LUJ0</accession>
<evidence type="ECO:0000259" key="2">
    <source>
        <dbReference type="SMART" id="SM00829"/>
    </source>
</evidence>
<dbReference type="InterPro" id="IPR020843">
    <property type="entry name" value="ER"/>
</dbReference>
<dbReference type="SUPFAM" id="SSF51735">
    <property type="entry name" value="NAD(P)-binding Rossmann-fold domains"/>
    <property type="match status" value="1"/>
</dbReference>
<dbReference type="GO" id="GO:0016628">
    <property type="term" value="F:oxidoreductase activity, acting on the CH-CH group of donors, NAD or NADP as acceptor"/>
    <property type="evidence" value="ECO:0007669"/>
    <property type="project" value="InterPro"/>
</dbReference>
<dbReference type="SMART" id="SM00829">
    <property type="entry name" value="PKS_ER"/>
    <property type="match status" value="1"/>
</dbReference>
<protein>
    <submittedName>
        <fullName evidence="3">Alcohol dehydrogenase zinc-binding domain protein</fullName>
    </submittedName>
</protein>
<dbReference type="SUPFAM" id="SSF50129">
    <property type="entry name" value="GroES-like"/>
    <property type="match status" value="1"/>
</dbReference>
<dbReference type="Proteomes" id="UP000001880">
    <property type="component" value="Chromosome"/>
</dbReference>
<dbReference type="Pfam" id="PF00107">
    <property type="entry name" value="ADH_zinc_N"/>
    <property type="match status" value="1"/>
</dbReference>
<dbReference type="OrthoDB" id="9805663at2"/>
<dbReference type="InterPro" id="IPR041694">
    <property type="entry name" value="ADH_N_2"/>
</dbReference>
<evidence type="ECO:0000313" key="3">
    <source>
        <dbReference type="EMBL" id="ACY19313.1"/>
    </source>
</evidence>
<dbReference type="RefSeq" id="WP_012831905.1">
    <property type="nucleotide sequence ID" value="NC_013440.1"/>
</dbReference>
<dbReference type="AlphaFoldDB" id="D0LUJ0"/>
<evidence type="ECO:0000313" key="4">
    <source>
        <dbReference type="Proteomes" id="UP000001880"/>
    </source>
</evidence>
<proteinExistence type="predicted"/>
<dbReference type="InterPro" id="IPR011032">
    <property type="entry name" value="GroES-like_sf"/>
</dbReference>
<dbReference type="Pfam" id="PF16884">
    <property type="entry name" value="ADH_N_2"/>
    <property type="match status" value="1"/>
</dbReference>
<dbReference type="EMBL" id="CP001804">
    <property type="protein sequence ID" value="ACY19313.1"/>
    <property type="molecule type" value="Genomic_DNA"/>
</dbReference>
<reference evidence="3 4" key="1">
    <citation type="journal article" date="2010" name="Stand. Genomic Sci.">
        <title>Complete genome sequence of Haliangium ochraceum type strain (SMP-2).</title>
        <authorList>
            <consortium name="US DOE Joint Genome Institute (JGI-PGF)"/>
            <person name="Ivanova N."/>
            <person name="Daum C."/>
            <person name="Lang E."/>
            <person name="Abt B."/>
            <person name="Kopitz M."/>
            <person name="Saunders E."/>
            <person name="Lapidus A."/>
            <person name="Lucas S."/>
            <person name="Glavina Del Rio T."/>
            <person name="Nolan M."/>
            <person name="Tice H."/>
            <person name="Copeland A."/>
            <person name="Cheng J.F."/>
            <person name="Chen F."/>
            <person name="Bruce D."/>
            <person name="Goodwin L."/>
            <person name="Pitluck S."/>
            <person name="Mavromatis K."/>
            <person name="Pati A."/>
            <person name="Mikhailova N."/>
            <person name="Chen A."/>
            <person name="Palaniappan K."/>
            <person name="Land M."/>
            <person name="Hauser L."/>
            <person name="Chang Y.J."/>
            <person name="Jeffries C.D."/>
            <person name="Detter J.C."/>
            <person name="Brettin T."/>
            <person name="Rohde M."/>
            <person name="Goker M."/>
            <person name="Bristow J."/>
            <person name="Markowitz V."/>
            <person name="Eisen J.A."/>
            <person name="Hugenholtz P."/>
            <person name="Kyrpides N.C."/>
            <person name="Klenk H.P."/>
        </authorList>
    </citation>
    <scope>NUCLEOTIDE SEQUENCE [LARGE SCALE GENOMIC DNA]</scope>
    <source>
        <strain evidence="4">DSM 14365 / CIP 107738 / JCM 11303 / AJ 13395 / SMP-2</strain>
    </source>
</reference>
<dbReference type="InterPro" id="IPR045010">
    <property type="entry name" value="MDR_fam"/>
</dbReference>